<dbReference type="Proteomes" id="UP000070501">
    <property type="component" value="Unassembled WGS sequence"/>
</dbReference>
<dbReference type="EMBL" id="KQ964258">
    <property type="protein sequence ID" value="KXJ88632.1"/>
    <property type="molecule type" value="Genomic_DNA"/>
</dbReference>
<feature type="region of interest" description="Disordered" evidence="1">
    <location>
        <begin position="179"/>
        <end position="225"/>
    </location>
</feature>
<organism evidence="2 3">
    <name type="scientific">Microdochium bolleyi</name>
    <dbReference type="NCBI Taxonomy" id="196109"/>
    <lineage>
        <taxon>Eukaryota</taxon>
        <taxon>Fungi</taxon>
        <taxon>Dikarya</taxon>
        <taxon>Ascomycota</taxon>
        <taxon>Pezizomycotina</taxon>
        <taxon>Sordariomycetes</taxon>
        <taxon>Xylariomycetidae</taxon>
        <taxon>Xylariales</taxon>
        <taxon>Microdochiaceae</taxon>
        <taxon>Microdochium</taxon>
    </lineage>
</organism>
<feature type="compositionally biased region" description="Low complexity" evidence="1">
    <location>
        <begin position="209"/>
        <end position="225"/>
    </location>
</feature>
<evidence type="ECO:0000313" key="2">
    <source>
        <dbReference type="EMBL" id="KXJ88632.1"/>
    </source>
</evidence>
<proteinExistence type="predicted"/>
<evidence type="ECO:0000256" key="1">
    <source>
        <dbReference type="SAM" id="MobiDB-lite"/>
    </source>
</evidence>
<name>A0A136IUP8_9PEZI</name>
<protein>
    <submittedName>
        <fullName evidence="2">Uncharacterized protein</fullName>
    </submittedName>
</protein>
<reference evidence="3" key="1">
    <citation type="submission" date="2016-02" db="EMBL/GenBank/DDBJ databases">
        <title>Draft genome sequence of Microdochium bolleyi, a fungal endophyte of beachgrass.</title>
        <authorList>
            <consortium name="DOE Joint Genome Institute"/>
            <person name="David A.S."/>
            <person name="May G."/>
            <person name="Haridas S."/>
            <person name="Lim J."/>
            <person name="Wang M."/>
            <person name="Labutti K."/>
            <person name="Lipzen A."/>
            <person name="Barry K."/>
            <person name="Grigoriev I.V."/>
        </authorList>
    </citation>
    <scope>NUCLEOTIDE SEQUENCE [LARGE SCALE GENOMIC DNA]</scope>
    <source>
        <strain evidence="3">J235TASD1</strain>
    </source>
</reference>
<keyword evidence="3" id="KW-1185">Reference proteome</keyword>
<gene>
    <name evidence="2" type="ORF">Micbo1qcDRAFT_178017</name>
</gene>
<sequence length="349" mass="38016">MNALTTAFSPPAWCANRYAVYIATPPWDSTNVPSSGWVDPSFTKCIPSQYSTTYPSFSPGICPYPMTVVASESNVSGRRTVWTGRCCQSGFTTPDINPDFFCTSAVTAPISLLVIPNITTTDIYTTLPDVRSIQHDQVTVFWEQSDLSLFPRQAAAEYASIMGLSWAPALTFDAATTNPAPTTSTAAPTAASTGPIAQPTLPPVTADTSSTIVSSRPTASSSAAPATTTIKLNMASHQHENPKGLLRDDDSQLELAIQLFTERSIQLALAYTSQQQLGRYPSAKVPPAPKLVPGLDRALHCYTFHVTRRRKCRHTSSSFWEGSHVDWGCVEDRVNWQQRVSPCDRKLYA</sequence>
<dbReference type="STRING" id="196109.A0A136IUP8"/>
<accession>A0A136IUP8</accession>
<evidence type="ECO:0000313" key="3">
    <source>
        <dbReference type="Proteomes" id="UP000070501"/>
    </source>
</evidence>
<dbReference type="InParanoid" id="A0A136IUP8"/>
<dbReference type="AlphaFoldDB" id="A0A136IUP8"/>
<feature type="compositionally biased region" description="Low complexity" evidence="1">
    <location>
        <begin position="179"/>
        <end position="193"/>
    </location>
</feature>
<dbReference type="OrthoDB" id="4770059at2759"/>